<feature type="domain" description="Pyruvate kinase barrel" evidence="14">
    <location>
        <begin position="144"/>
        <end position="481"/>
    </location>
</feature>
<keyword evidence="8 13" id="KW-0418">Kinase</keyword>
<evidence type="ECO:0000256" key="4">
    <source>
        <dbReference type="ARBA" id="ARBA00012142"/>
    </source>
</evidence>
<reference evidence="15" key="1">
    <citation type="submission" date="2009-01" db="EMBL/GenBank/DDBJ databases">
        <title>Complete sequence of chromosome Cyanothece sp. PCC 7425.</title>
        <authorList>
            <consortium name="US DOE Joint Genome Institute"/>
            <person name="Lucas S."/>
            <person name="Copeland A."/>
            <person name="Lapidus A."/>
            <person name="Glavina del Rio T."/>
            <person name="Dalin E."/>
            <person name="Tice H."/>
            <person name="Bruce D."/>
            <person name="Goodwin L."/>
            <person name="Pitluck S."/>
            <person name="Sims D."/>
            <person name="Meineke L."/>
            <person name="Brettin T."/>
            <person name="Detter J.C."/>
            <person name="Han C."/>
            <person name="Larimer F."/>
            <person name="Land M."/>
            <person name="Hauser L."/>
            <person name="Kyrpides N."/>
            <person name="Ovchinnikova G."/>
            <person name="Liberton M."/>
            <person name="Stoeckel J."/>
            <person name="Banerjee A."/>
            <person name="Singh A."/>
            <person name="Page L."/>
            <person name="Sato H."/>
            <person name="Zhao L."/>
            <person name="Sherman L."/>
            <person name="Pakrasi H."/>
            <person name="Richardson P."/>
        </authorList>
    </citation>
    <scope>NUCLEOTIDE SEQUENCE</scope>
    <source>
        <strain evidence="15">PCC 7425</strain>
    </source>
</reference>
<dbReference type="Gene3D" id="3.20.20.60">
    <property type="entry name" value="Phosphoenolpyruvate-binding domains"/>
    <property type="match status" value="1"/>
</dbReference>
<evidence type="ECO:0000256" key="7">
    <source>
        <dbReference type="ARBA" id="ARBA00022741"/>
    </source>
</evidence>
<keyword evidence="12 15" id="KW-0670">Pyruvate</keyword>
<evidence type="ECO:0000256" key="13">
    <source>
        <dbReference type="RuleBase" id="RU000504"/>
    </source>
</evidence>
<keyword evidence="10 13" id="KW-0460">Magnesium</keyword>
<evidence type="ECO:0000256" key="11">
    <source>
        <dbReference type="ARBA" id="ARBA00023152"/>
    </source>
</evidence>
<dbReference type="PANTHER" id="PTHR11817">
    <property type="entry name" value="PYRUVATE KINASE"/>
    <property type="match status" value="1"/>
</dbReference>
<dbReference type="InterPro" id="IPR015806">
    <property type="entry name" value="Pyrv_Knase_insert_dom_sf"/>
</dbReference>
<dbReference type="GO" id="GO:0005524">
    <property type="term" value="F:ATP binding"/>
    <property type="evidence" value="ECO:0007669"/>
    <property type="project" value="UniProtKB-KW"/>
</dbReference>
<dbReference type="GO" id="GO:0030955">
    <property type="term" value="F:potassium ion binding"/>
    <property type="evidence" value="ECO:0007669"/>
    <property type="project" value="InterPro"/>
</dbReference>
<evidence type="ECO:0000256" key="8">
    <source>
        <dbReference type="ARBA" id="ARBA00022777"/>
    </source>
</evidence>
<comment type="cofactor">
    <cofactor evidence="1">
        <name>K(+)</name>
        <dbReference type="ChEBI" id="CHEBI:29103"/>
    </cofactor>
</comment>
<dbReference type="PRINTS" id="PR01050">
    <property type="entry name" value="PYRUVTKNASE"/>
</dbReference>
<gene>
    <name evidence="15" type="ordered locus">Cyan7425_1376</name>
</gene>
<keyword evidence="9" id="KW-0067">ATP-binding</keyword>
<dbReference type="Pfam" id="PF00224">
    <property type="entry name" value="PK"/>
    <property type="match status" value="1"/>
</dbReference>
<dbReference type="InterPro" id="IPR011037">
    <property type="entry name" value="Pyrv_Knase-like_insert_dom_sf"/>
</dbReference>
<proteinExistence type="inferred from homology"/>
<comment type="similarity">
    <text evidence="3 13">Belongs to the pyruvate kinase family.</text>
</comment>
<evidence type="ECO:0000256" key="10">
    <source>
        <dbReference type="ARBA" id="ARBA00022842"/>
    </source>
</evidence>
<dbReference type="InterPro" id="IPR015813">
    <property type="entry name" value="Pyrv/PenolPyrv_kinase-like_dom"/>
</dbReference>
<keyword evidence="11 13" id="KW-0324">Glycolysis</keyword>
<dbReference type="EMBL" id="CP001344">
    <property type="protein sequence ID" value="ACL43749.1"/>
    <property type="molecule type" value="Genomic_DNA"/>
</dbReference>
<dbReference type="UniPathway" id="UPA00109">
    <property type="reaction ID" value="UER00188"/>
</dbReference>
<dbReference type="Gene3D" id="2.40.33.10">
    <property type="entry name" value="PK beta-barrel domain-like"/>
    <property type="match status" value="1"/>
</dbReference>
<keyword evidence="5 13" id="KW-0808">Transferase</keyword>
<sequence>MSQTNFSVPSLDDLLNPKLLLITLQHLRQTVEQEGEGILQQWRPHIQRHSFLPSALNLAQYLILRRQDLRPIQMALMPWGLSSLGCLEGRVLANLDAVITTLGLICAEKPQDLPPHPPLPAFFEGDRLLHQQTEAVFGPTPAHRRGRIMVTLPTEAADDETFMRELLLRGTDCVRINCAHDDAAQWQKMIERLRQAELETGRTCKVLMDLGGPKPRTGTIWTIDPKQRLLIGDYLCLTAALPPLAKNDLAAFREVLPGRSLEHLTQVNCTLPEVLPQLQVGASVWINDGKLGTQVVALTPQAALLQVTHARPKGERLRSDKGLNFPETALHLNPLTPKDGQDLDFVATHADIVGYSFVQSAADITLLQQMLALRRQSLPPLAIVAKIETPLAVQNLPELIVQAAGKQPFGVMIARGDLAVEIGYQRLAEIQEEILWLCEAAHIPVIWATQVLETLVKNGIPSRAEVTDAAMGERAECVMLNKGPFLLEAIPILDNLLTRMQSHQLKKTPQLRALQVWAGIGV</sequence>
<protein>
    <recommendedName>
        <fullName evidence="4 13">Pyruvate kinase</fullName>
        <ecNumber evidence="4 13">2.7.1.40</ecNumber>
    </recommendedName>
</protein>
<keyword evidence="6" id="KW-0479">Metal-binding</keyword>
<dbReference type="HOGENOM" id="CLU_015439_6_1_3"/>
<comment type="pathway">
    <text evidence="2 13">Carbohydrate degradation; glycolysis; pyruvate from D-glyceraldehyde 3-phosphate: step 5/5.</text>
</comment>
<evidence type="ECO:0000313" key="15">
    <source>
        <dbReference type="EMBL" id="ACL43749.1"/>
    </source>
</evidence>
<dbReference type="GO" id="GO:0016301">
    <property type="term" value="F:kinase activity"/>
    <property type="evidence" value="ECO:0007669"/>
    <property type="project" value="UniProtKB-KW"/>
</dbReference>
<dbReference type="InterPro" id="IPR015793">
    <property type="entry name" value="Pyrv_Knase_brl"/>
</dbReference>
<organism evidence="15">
    <name type="scientific">Cyanothece sp. (strain PCC 7425 / ATCC 29141)</name>
    <dbReference type="NCBI Taxonomy" id="395961"/>
    <lineage>
        <taxon>Bacteria</taxon>
        <taxon>Bacillati</taxon>
        <taxon>Cyanobacteriota</taxon>
        <taxon>Cyanophyceae</taxon>
        <taxon>Gomontiellales</taxon>
        <taxon>Cyanothecaceae</taxon>
        <taxon>Cyanothece</taxon>
    </lineage>
</organism>
<evidence type="ECO:0000259" key="14">
    <source>
        <dbReference type="Pfam" id="PF00224"/>
    </source>
</evidence>
<dbReference type="InterPro" id="IPR001697">
    <property type="entry name" value="Pyr_Knase"/>
</dbReference>
<keyword evidence="7" id="KW-0547">Nucleotide-binding</keyword>
<comment type="catalytic activity">
    <reaction evidence="13">
        <text>pyruvate + ATP = phosphoenolpyruvate + ADP + H(+)</text>
        <dbReference type="Rhea" id="RHEA:18157"/>
        <dbReference type="ChEBI" id="CHEBI:15361"/>
        <dbReference type="ChEBI" id="CHEBI:15378"/>
        <dbReference type="ChEBI" id="CHEBI:30616"/>
        <dbReference type="ChEBI" id="CHEBI:58702"/>
        <dbReference type="ChEBI" id="CHEBI:456216"/>
        <dbReference type="EC" id="2.7.1.40"/>
    </reaction>
</comment>
<evidence type="ECO:0000256" key="6">
    <source>
        <dbReference type="ARBA" id="ARBA00022723"/>
    </source>
</evidence>
<dbReference type="InterPro" id="IPR040442">
    <property type="entry name" value="Pyrv_kinase-like_dom_sf"/>
</dbReference>
<dbReference type="KEGG" id="cyn:Cyan7425_1376"/>
<dbReference type="STRING" id="395961.Cyan7425_1376"/>
<dbReference type="SUPFAM" id="SSF50800">
    <property type="entry name" value="PK beta-barrel domain-like"/>
    <property type="match status" value="1"/>
</dbReference>
<evidence type="ECO:0000256" key="5">
    <source>
        <dbReference type="ARBA" id="ARBA00022679"/>
    </source>
</evidence>
<dbReference type="GO" id="GO:0000287">
    <property type="term" value="F:magnesium ion binding"/>
    <property type="evidence" value="ECO:0007669"/>
    <property type="project" value="InterPro"/>
</dbReference>
<name>B8HNL8_CYAP4</name>
<evidence type="ECO:0000256" key="2">
    <source>
        <dbReference type="ARBA" id="ARBA00004997"/>
    </source>
</evidence>
<evidence type="ECO:0000256" key="9">
    <source>
        <dbReference type="ARBA" id="ARBA00022840"/>
    </source>
</evidence>
<dbReference type="OrthoDB" id="9812123at2"/>
<evidence type="ECO:0000256" key="12">
    <source>
        <dbReference type="ARBA" id="ARBA00023317"/>
    </source>
</evidence>
<dbReference type="EC" id="2.7.1.40" evidence="4 13"/>
<dbReference type="SUPFAM" id="SSF51621">
    <property type="entry name" value="Phosphoenolpyruvate/pyruvate domain"/>
    <property type="match status" value="1"/>
</dbReference>
<accession>B8HNL8</accession>
<evidence type="ECO:0000256" key="1">
    <source>
        <dbReference type="ARBA" id="ARBA00001958"/>
    </source>
</evidence>
<dbReference type="eggNOG" id="COG0469">
    <property type="taxonomic scope" value="Bacteria"/>
</dbReference>
<dbReference type="AlphaFoldDB" id="B8HNL8"/>
<dbReference type="GO" id="GO:0004743">
    <property type="term" value="F:pyruvate kinase activity"/>
    <property type="evidence" value="ECO:0007669"/>
    <property type="project" value="UniProtKB-EC"/>
</dbReference>
<evidence type="ECO:0000256" key="3">
    <source>
        <dbReference type="ARBA" id="ARBA00008663"/>
    </source>
</evidence>